<evidence type="ECO:0008006" key="3">
    <source>
        <dbReference type="Google" id="ProtNLM"/>
    </source>
</evidence>
<reference evidence="2" key="1">
    <citation type="submission" date="2016-11" db="EMBL/GenBank/DDBJ databases">
        <authorList>
            <person name="Varghese N."/>
            <person name="Submissions S."/>
        </authorList>
    </citation>
    <scope>NUCLEOTIDE SEQUENCE [LARGE SCALE GENOMIC DNA]</scope>
    <source>
        <strain evidence="2">DSM 26899</strain>
    </source>
</reference>
<evidence type="ECO:0000313" key="2">
    <source>
        <dbReference type="Proteomes" id="UP000184364"/>
    </source>
</evidence>
<proteinExistence type="predicted"/>
<dbReference type="Proteomes" id="UP000184364">
    <property type="component" value="Unassembled WGS sequence"/>
</dbReference>
<dbReference type="RefSeq" id="WP_073293996.1">
    <property type="nucleotide sequence ID" value="NZ_FRAV01000022.1"/>
</dbReference>
<dbReference type="Gene3D" id="1.10.30.50">
    <property type="match status" value="1"/>
</dbReference>
<dbReference type="EMBL" id="FRAV01000022">
    <property type="protein sequence ID" value="SHL68628.1"/>
    <property type="molecule type" value="Genomic_DNA"/>
</dbReference>
<dbReference type="AlphaFoldDB" id="A0A1M7CMV9"/>
<organism evidence="1 2">
    <name type="scientific">Chryseobacterium polytrichastri</name>
    <dbReference type="NCBI Taxonomy" id="1302687"/>
    <lineage>
        <taxon>Bacteria</taxon>
        <taxon>Pseudomonadati</taxon>
        <taxon>Bacteroidota</taxon>
        <taxon>Flavobacteriia</taxon>
        <taxon>Flavobacteriales</taxon>
        <taxon>Weeksellaceae</taxon>
        <taxon>Chryseobacterium group</taxon>
        <taxon>Chryseobacterium</taxon>
    </lineage>
</organism>
<protein>
    <recommendedName>
        <fullName evidence="3">HNH endonuclease</fullName>
    </recommendedName>
</protein>
<dbReference type="STRING" id="1302687.SAMN05444267_102281"/>
<evidence type="ECO:0000313" key="1">
    <source>
        <dbReference type="EMBL" id="SHL68628.1"/>
    </source>
</evidence>
<name>A0A1M7CMV9_9FLAO</name>
<accession>A0A1M7CMV9</accession>
<keyword evidence="2" id="KW-1185">Reference proteome</keyword>
<dbReference type="OrthoDB" id="9816185at2"/>
<sequence>MRKLFNSISHDVLIKDFYNKIVDKRDRRFLLYAGLEFNDEVLAILPGVSIEEVLLSNFEKLLEINEKIENDYIQVIIKEKVKALYQTEETYIDSYFDNRINNKIIISKTTDEKLKKLINSEINKELCGVFKNMGTILYENNTIHSVISKFFIEKSNELKIKSCYYCNIDFINVYKEAGSKKYHFTLDHVLPKSKYPYFSISLFNLVPSCYTCNSKLKLANEFSINNDLAKICPSSKGFNFDENTMFTLEFNVKDPDFKNKIEKVHQIEDVIIDLKNKYSNNGVKEFIDTFDLQGRYEYHKNICFDLIDKRKKYPDKEISNIAKLIKRDILTVKKDIFSAEIFESTNAPFEKYKQDIAEQLGII</sequence>
<gene>
    <name evidence="1" type="ORF">SAMN05444267_102281</name>
</gene>